<dbReference type="Pfam" id="PF01420">
    <property type="entry name" value="Methylase_S"/>
    <property type="match status" value="2"/>
</dbReference>
<accession>A0A1G5S5W3</accession>
<dbReference type="OrthoDB" id="9811611at2"/>
<organism evidence="6 7">
    <name type="scientific">Acidaminobacter hydrogenoformans DSM 2784</name>
    <dbReference type="NCBI Taxonomy" id="1120920"/>
    <lineage>
        <taxon>Bacteria</taxon>
        <taxon>Bacillati</taxon>
        <taxon>Bacillota</taxon>
        <taxon>Clostridia</taxon>
        <taxon>Peptostreptococcales</taxon>
        <taxon>Acidaminobacteraceae</taxon>
        <taxon>Acidaminobacter</taxon>
    </lineage>
</organism>
<dbReference type="PANTHER" id="PTHR43140:SF1">
    <property type="entry name" value="TYPE I RESTRICTION ENZYME ECOKI SPECIFICITY SUBUNIT"/>
    <property type="match status" value="1"/>
</dbReference>
<gene>
    <name evidence="6" type="ORF">SAMN03080599_02869</name>
</gene>
<dbReference type="Proteomes" id="UP000199208">
    <property type="component" value="Unassembled WGS sequence"/>
</dbReference>
<evidence type="ECO:0000256" key="1">
    <source>
        <dbReference type="ARBA" id="ARBA00010923"/>
    </source>
</evidence>
<dbReference type="GO" id="GO:0009307">
    <property type="term" value="P:DNA restriction-modification system"/>
    <property type="evidence" value="ECO:0007669"/>
    <property type="project" value="UniProtKB-KW"/>
</dbReference>
<reference evidence="6 7" key="1">
    <citation type="submission" date="2016-10" db="EMBL/GenBank/DDBJ databases">
        <authorList>
            <person name="de Groot N.N."/>
        </authorList>
    </citation>
    <scope>NUCLEOTIDE SEQUENCE [LARGE SCALE GENOMIC DNA]</scope>
    <source>
        <strain evidence="6 7">DSM 2784</strain>
    </source>
</reference>
<evidence type="ECO:0000256" key="2">
    <source>
        <dbReference type="ARBA" id="ARBA00022747"/>
    </source>
</evidence>
<evidence type="ECO:0000256" key="4">
    <source>
        <dbReference type="ARBA" id="ARBA00038652"/>
    </source>
</evidence>
<keyword evidence="2" id="KW-0680">Restriction system</keyword>
<dbReference type="Gene3D" id="3.90.220.20">
    <property type="entry name" value="DNA methylase specificity domains"/>
    <property type="match status" value="2"/>
</dbReference>
<keyword evidence="3" id="KW-0238">DNA-binding</keyword>
<dbReference type="STRING" id="1120920.SAMN03080599_02869"/>
<dbReference type="EMBL" id="FMWL01000020">
    <property type="protein sequence ID" value="SCZ81588.1"/>
    <property type="molecule type" value="Genomic_DNA"/>
</dbReference>
<protein>
    <submittedName>
        <fullName evidence="6">Type I restriction enzyme, S subunit</fullName>
    </submittedName>
</protein>
<keyword evidence="7" id="KW-1185">Reference proteome</keyword>
<evidence type="ECO:0000259" key="5">
    <source>
        <dbReference type="Pfam" id="PF01420"/>
    </source>
</evidence>
<dbReference type="AlphaFoldDB" id="A0A1G5S5W3"/>
<dbReference type="InterPro" id="IPR051212">
    <property type="entry name" value="Type-I_RE_S_subunit"/>
</dbReference>
<evidence type="ECO:0000313" key="7">
    <source>
        <dbReference type="Proteomes" id="UP000199208"/>
    </source>
</evidence>
<proteinExistence type="inferred from homology"/>
<sequence length="447" mass="51158">MGKKKSRELTQEEWLEQALVPESEWPYKVPGNWVWVRGEHIFKPMTSKKPEGEYFSYIDIESIDNLNQQVNKVKKLKVSDAPSRASRELYEGDTLFSLVRPYLMNIAFITEEFAQSIASTGFYVCRPTSILNNRYLFRLMTSNYVVNGLNSYMKGDNSPSIRSSDIQGFYYPIPPVAEQQRIVDRIESLFEKLDQAKGIIQEALDSFENRRAAILYKAFSGELTKKWREENGVGMESWETLKLRQCGNWCGGGTPSKSRKDYWENGNIPWVSPKDMKSMYIDNAIDKITQTAINESSTRLVPEGAILIVVRSGILRRILPIAITRTQVTLNQDMKALIPKGINAKYLYWLFVSKEASIRTKCAKSGTTVESISSKLLYEYEITIPPIHEQVQIAQILDDIFDNEINAQTLMDAIEDVDVMKKSILARTFRGELGTNDPIEVNEIFEM</sequence>
<dbReference type="GO" id="GO:0003677">
    <property type="term" value="F:DNA binding"/>
    <property type="evidence" value="ECO:0007669"/>
    <property type="project" value="UniProtKB-KW"/>
</dbReference>
<comment type="subunit">
    <text evidence="4">The methyltransferase is composed of M and S polypeptides.</text>
</comment>
<evidence type="ECO:0000256" key="3">
    <source>
        <dbReference type="ARBA" id="ARBA00023125"/>
    </source>
</evidence>
<dbReference type="CDD" id="cd17249">
    <property type="entry name" value="RMtype1_S_EcoR124I-TRD2-CR2_like"/>
    <property type="match status" value="1"/>
</dbReference>
<feature type="domain" description="Type I restriction modification DNA specificity" evidence="5">
    <location>
        <begin position="235"/>
        <end position="410"/>
    </location>
</feature>
<comment type="similarity">
    <text evidence="1">Belongs to the type-I restriction system S methylase family.</text>
</comment>
<dbReference type="InterPro" id="IPR044946">
    <property type="entry name" value="Restrct_endonuc_typeI_TRD_sf"/>
</dbReference>
<dbReference type="SUPFAM" id="SSF116734">
    <property type="entry name" value="DNA methylase specificity domain"/>
    <property type="match status" value="2"/>
</dbReference>
<dbReference type="PANTHER" id="PTHR43140">
    <property type="entry name" value="TYPE-1 RESTRICTION ENZYME ECOKI SPECIFICITY PROTEIN"/>
    <property type="match status" value="1"/>
</dbReference>
<evidence type="ECO:0000313" key="6">
    <source>
        <dbReference type="EMBL" id="SCZ81588.1"/>
    </source>
</evidence>
<dbReference type="RefSeq" id="WP_092592682.1">
    <property type="nucleotide sequence ID" value="NZ_FMWL01000020.1"/>
</dbReference>
<feature type="domain" description="Type I restriction modification DNA specificity" evidence="5">
    <location>
        <begin position="52"/>
        <end position="202"/>
    </location>
</feature>
<name>A0A1G5S5W3_9FIRM</name>
<dbReference type="InterPro" id="IPR000055">
    <property type="entry name" value="Restrct_endonuc_typeI_TRD"/>
</dbReference>